<accession>A0A382Y903</accession>
<gene>
    <name evidence="2" type="ORF">METZ01_LOCUS432313</name>
</gene>
<feature type="region of interest" description="Disordered" evidence="1">
    <location>
        <begin position="171"/>
        <end position="213"/>
    </location>
</feature>
<reference evidence="2" key="1">
    <citation type="submission" date="2018-05" db="EMBL/GenBank/DDBJ databases">
        <authorList>
            <person name="Lanie J.A."/>
            <person name="Ng W.-L."/>
            <person name="Kazmierczak K.M."/>
            <person name="Andrzejewski T.M."/>
            <person name="Davidsen T.M."/>
            <person name="Wayne K.J."/>
            <person name="Tettelin H."/>
            <person name="Glass J.I."/>
            <person name="Rusch D."/>
            <person name="Podicherti R."/>
            <person name="Tsui H.-C.T."/>
            <person name="Winkler M.E."/>
        </authorList>
    </citation>
    <scope>NUCLEOTIDE SEQUENCE</scope>
</reference>
<dbReference type="EMBL" id="UINC01173717">
    <property type="protein sequence ID" value="SVD79459.1"/>
    <property type="molecule type" value="Genomic_DNA"/>
</dbReference>
<name>A0A382Y903_9ZZZZ</name>
<evidence type="ECO:0000256" key="1">
    <source>
        <dbReference type="SAM" id="MobiDB-lite"/>
    </source>
</evidence>
<evidence type="ECO:0000313" key="2">
    <source>
        <dbReference type="EMBL" id="SVD79459.1"/>
    </source>
</evidence>
<dbReference type="AlphaFoldDB" id="A0A382Y903"/>
<protein>
    <submittedName>
        <fullName evidence="2">Uncharacterized protein</fullName>
    </submittedName>
</protein>
<organism evidence="2">
    <name type="scientific">marine metagenome</name>
    <dbReference type="NCBI Taxonomy" id="408172"/>
    <lineage>
        <taxon>unclassified sequences</taxon>
        <taxon>metagenomes</taxon>
        <taxon>ecological metagenomes</taxon>
    </lineage>
</organism>
<proteinExistence type="predicted"/>
<sequence length="213" mass="25363">MKKNFNRNPSGSNQWSLRKDTEEIQKIINKYPNWTKQDFMGKGKNNSKKILTRTEAQSPGLRFGKRKNFNENPSGFNQWILRADEEIQKIINKYPEHWTKKDFRGEGINNSKKILTKTETQRPGLKFGQAGRGKQSLKEVYKHSTPESIVEFEKKLISEETFRDRARVKKQRDLMPLNKKKQKDKERHANLTNKQLEAKRRRTKEYRERIKSL</sequence>